<dbReference type="InterPro" id="IPR025966">
    <property type="entry name" value="OppC_N"/>
</dbReference>
<evidence type="ECO:0000256" key="6">
    <source>
        <dbReference type="ARBA" id="ARBA00023136"/>
    </source>
</evidence>
<dbReference type="SUPFAM" id="SSF161098">
    <property type="entry name" value="MetI-like"/>
    <property type="match status" value="1"/>
</dbReference>
<proteinExistence type="inferred from homology"/>
<dbReference type="InterPro" id="IPR035906">
    <property type="entry name" value="MetI-like_sf"/>
</dbReference>
<dbReference type="Pfam" id="PF12911">
    <property type="entry name" value="OppC_N"/>
    <property type="match status" value="1"/>
</dbReference>
<keyword evidence="6 7" id="KW-0472">Membrane</keyword>
<evidence type="ECO:0000313" key="9">
    <source>
        <dbReference type="EMBL" id="MFD2114662.1"/>
    </source>
</evidence>
<evidence type="ECO:0000256" key="4">
    <source>
        <dbReference type="ARBA" id="ARBA00022692"/>
    </source>
</evidence>
<keyword evidence="5 7" id="KW-1133">Transmembrane helix</keyword>
<feature type="transmembrane region" description="Helical" evidence="7">
    <location>
        <begin position="156"/>
        <end position="175"/>
    </location>
</feature>
<keyword evidence="4 7" id="KW-0812">Transmembrane</keyword>
<feature type="transmembrane region" description="Helical" evidence="7">
    <location>
        <begin position="100"/>
        <end position="121"/>
    </location>
</feature>
<evidence type="ECO:0000256" key="5">
    <source>
        <dbReference type="ARBA" id="ARBA00022989"/>
    </source>
</evidence>
<comment type="caution">
    <text evidence="9">The sequence shown here is derived from an EMBL/GenBank/DDBJ whole genome shotgun (WGS) entry which is preliminary data.</text>
</comment>
<gene>
    <name evidence="9" type="ORF">ACFSJH_02725</name>
</gene>
<dbReference type="RefSeq" id="WP_377769684.1">
    <property type="nucleotide sequence ID" value="NZ_JBHUHO010000008.1"/>
</dbReference>
<dbReference type="PANTHER" id="PTHR43386">
    <property type="entry name" value="OLIGOPEPTIDE TRANSPORT SYSTEM PERMEASE PROTEIN APPC"/>
    <property type="match status" value="1"/>
</dbReference>
<dbReference type="Pfam" id="PF00528">
    <property type="entry name" value="BPD_transp_1"/>
    <property type="match status" value="1"/>
</dbReference>
<dbReference type="Gene3D" id="1.10.3720.10">
    <property type="entry name" value="MetI-like"/>
    <property type="match status" value="1"/>
</dbReference>
<dbReference type="CDD" id="cd06261">
    <property type="entry name" value="TM_PBP2"/>
    <property type="match status" value="1"/>
</dbReference>
<dbReference type="EMBL" id="JBHUHO010000008">
    <property type="protein sequence ID" value="MFD2114662.1"/>
    <property type="molecule type" value="Genomic_DNA"/>
</dbReference>
<evidence type="ECO:0000256" key="2">
    <source>
        <dbReference type="ARBA" id="ARBA00022448"/>
    </source>
</evidence>
<feature type="transmembrane region" description="Helical" evidence="7">
    <location>
        <begin position="34"/>
        <end position="54"/>
    </location>
</feature>
<dbReference type="InterPro" id="IPR000515">
    <property type="entry name" value="MetI-like"/>
</dbReference>
<keyword evidence="10" id="KW-1185">Reference proteome</keyword>
<keyword evidence="2 7" id="KW-0813">Transport</keyword>
<evidence type="ECO:0000256" key="3">
    <source>
        <dbReference type="ARBA" id="ARBA00022475"/>
    </source>
</evidence>
<organism evidence="9 10">
    <name type="scientific">Paenibacillus yanchengensis</name>
    <dbReference type="NCBI Taxonomy" id="2035833"/>
    <lineage>
        <taxon>Bacteria</taxon>
        <taxon>Bacillati</taxon>
        <taxon>Bacillota</taxon>
        <taxon>Bacilli</taxon>
        <taxon>Bacillales</taxon>
        <taxon>Paenibacillaceae</taxon>
        <taxon>Paenibacillus</taxon>
    </lineage>
</organism>
<comment type="subcellular location">
    <subcellularLocation>
        <location evidence="1 7">Cell membrane</location>
        <topology evidence="1 7">Multi-pass membrane protein</topology>
    </subcellularLocation>
</comment>
<reference evidence="10" key="1">
    <citation type="journal article" date="2019" name="Int. J. Syst. Evol. Microbiol.">
        <title>The Global Catalogue of Microorganisms (GCM) 10K type strain sequencing project: providing services to taxonomists for standard genome sequencing and annotation.</title>
        <authorList>
            <consortium name="The Broad Institute Genomics Platform"/>
            <consortium name="The Broad Institute Genome Sequencing Center for Infectious Disease"/>
            <person name="Wu L."/>
            <person name="Ma J."/>
        </authorList>
    </citation>
    <scope>NUCLEOTIDE SEQUENCE [LARGE SCALE GENOMIC DNA]</scope>
    <source>
        <strain evidence="10">GH52</strain>
    </source>
</reference>
<feature type="domain" description="ABC transmembrane type-1" evidence="8">
    <location>
        <begin position="94"/>
        <end position="282"/>
    </location>
</feature>
<protein>
    <submittedName>
        <fullName evidence="9">ABC transporter permease</fullName>
    </submittedName>
</protein>
<evidence type="ECO:0000259" key="8">
    <source>
        <dbReference type="PROSITE" id="PS50928"/>
    </source>
</evidence>
<dbReference type="PROSITE" id="PS50928">
    <property type="entry name" value="ABC_TM1"/>
    <property type="match status" value="1"/>
</dbReference>
<name>A0ABW4YGE1_9BACL</name>
<sequence>METIDKEQMVQLQRQLSKQQRQLTRKRIRANKGLIVGGILLLFFIIAALLGPLLTPFDPYEMKVTERLKAPSTHHILGTDEFGRDLFTRLLYGARESLSVGFGVALLSSVLGLIIGIYASYYKTLDHLLMRICDGLIAIPGILLAIALMAALGASITNVIIALTIVFTPGIARVVRSNALVIKEQTYIEAMRAQGASDFRIIWWHIVPNTLSPLLVQATFVFAEAIISEAALSFLGAGIPAPEPSWGNILQASKLVIYKAWWMVVFPGITIVLAVLSLNMVGDGWRDLLDPKVSVRYQKRHVFRRKGGKR</sequence>
<evidence type="ECO:0000313" key="10">
    <source>
        <dbReference type="Proteomes" id="UP001597362"/>
    </source>
</evidence>
<feature type="transmembrane region" description="Helical" evidence="7">
    <location>
        <begin position="128"/>
        <end position="150"/>
    </location>
</feature>
<evidence type="ECO:0000256" key="1">
    <source>
        <dbReference type="ARBA" id="ARBA00004651"/>
    </source>
</evidence>
<dbReference type="PANTHER" id="PTHR43386:SF25">
    <property type="entry name" value="PEPTIDE ABC TRANSPORTER PERMEASE PROTEIN"/>
    <property type="match status" value="1"/>
</dbReference>
<keyword evidence="3" id="KW-1003">Cell membrane</keyword>
<accession>A0ABW4YGE1</accession>
<comment type="similarity">
    <text evidence="7">Belongs to the binding-protein-dependent transport system permease family.</text>
</comment>
<dbReference type="Proteomes" id="UP001597362">
    <property type="component" value="Unassembled WGS sequence"/>
</dbReference>
<feature type="transmembrane region" description="Helical" evidence="7">
    <location>
        <begin position="260"/>
        <end position="281"/>
    </location>
</feature>
<evidence type="ECO:0000256" key="7">
    <source>
        <dbReference type="RuleBase" id="RU363032"/>
    </source>
</evidence>
<dbReference type="InterPro" id="IPR050366">
    <property type="entry name" value="BP-dependent_transpt_permease"/>
</dbReference>